<comment type="caution">
    <text evidence="2">The sequence shown here is derived from an EMBL/GenBank/DDBJ whole genome shotgun (WGS) entry which is preliminary data.</text>
</comment>
<organism evidence="2 3">
    <name type="scientific">Ferviditalea candida</name>
    <dbReference type="NCBI Taxonomy" id="3108399"/>
    <lineage>
        <taxon>Bacteria</taxon>
        <taxon>Bacillati</taxon>
        <taxon>Bacillota</taxon>
        <taxon>Bacilli</taxon>
        <taxon>Bacillales</taxon>
        <taxon>Paenibacillaceae</taxon>
        <taxon>Ferviditalea</taxon>
    </lineage>
</organism>
<gene>
    <name evidence="2" type="ORF">VF724_18810</name>
</gene>
<evidence type="ECO:0000256" key="1">
    <source>
        <dbReference type="ARBA" id="ARBA00022679"/>
    </source>
</evidence>
<dbReference type="InterPro" id="IPR004165">
    <property type="entry name" value="CoA_trans_fam_I"/>
</dbReference>
<dbReference type="InterPro" id="IPR037171">
    <property type="entry name" value="NagB/RpiA_transferase-like"/>
</dbReference>
<protein>
    <submittedName>
        <fullName evidence="2">CoA transferase subunit A</fullName>
    </submittedName>
</protein>
<dbReference type="Proteomes" id="UP001310386">
    <property type="component" value="Unassembled WGS sequence"/>
</dbReference>
<dbReference type="PANTHER" id="PTHR13707">
    <property type="entry name" value="KETOACID-COENZYME A TRANSFERASE"/>
    <property type="match status" value="1"/>
</dbReference>
<dbReference type="Gene3D" id="3.40.1080.10">
    <property type="entry name" value="Glutaconate Coenzyme A-transferase"/>
    <property type="match status" value="1"/>
</dbReference>
<evidence type="ECO:0000313" key="3">
    <source>
        <dbReference type="Proteomes" id="UP001310386"/>
    </source>
</evidence>
<dbReference type="EMBL" id="JAYJLD010000045">
    <property type="protein sequence ID" value="MEB3103691.1"/>
    <property type="molecule type" value="Genomic_DNA"/>
</dbReference>
<dbReference type="RefSeq" id="WP_371755818.1">
    <property type="nucleotide sequence ID" value="NZ_JAYJLD010000045.1"/>
</dbReference>
<keyword evidence="3" id="KW-1185">Reference proteome</keyword>
<proteinExistence type="predicted"/>
<sequence>MKNKIISKEKAISRIREGMTLMVGGFGLVGSPLELIDELRMQGTGGLTVISNNLGEPGKGLDLVLQNGQIKKAIGSYFTSNPNVGIRFAAGELAIELLPQGTFSEAIRGGGAGIGGFYTRSAAGTLLADGKETRTIDGETYVFEKTLHADVALIRAYRADTLGNLIYRKTARNFNPVMATAADLVIVEVEEIVEPGQLDPESIVTPHLYVDYLVRRGRSHD</sequence>
<dbReference type="Pfam" id="PF01144">
    <property type="entry name" value="CoA_trans"/>
    <property type="match status" value="1"/>
</dbReference>
<accession>A0ABU5ZME7</accession>
<dbReference type="SMART" id="SM00882">
    <property type="entry name" value="CoA_trans"/>
    <property type="match status" value="1"/>
</dbReference>
<dbReference type="SUPFAM" id="SSF100950">
    <property type="entry name" value="NagB/RpiA/CoA transferase-like"/>
    <property type="match status" value="1"/>
</dbReference>
<dbReference type="GO" id="GO:0016740">
    <property type="term" value="F:transferase activity"/>
    <property type="evidence" value="ECO:0007669"/>
    <property type="project" value="UniProtKB-KW"/>
</dbReference>
<dbReference type="NCBIfam" id="TIGR02429">
    <property type="entry name" value="pcaI_scoA_fam"/>
    <property type="match status" value="1"/>
</dbReference>
<name>A0ABU5ZME7_9BACL</name>
<evidence type="ECO:0000313" key="2">
    <source>
        <dbReference type="EMBL" id="MEB3103691.1"/>
    </source>
</evidence>
<reference evidence="2" key="1">
    <citation type="submission" date="2023-12" db="EMBL/GenBank/DDBJ databases">
        <title>Fervidustalea candida gen. nov., sp. nov., a novel member of the family Paenibacillaceae isolated from a geothermal area.</title>
        <authorList>
            <person name="Li W.-J."/>
            <person name="Jiao J.-Y."/>
            <person name="Chen Y."/>
        </authorList>
    </citation>
    <scope>NUCLEOTIDE SEQUENCE</scope>
    <source>
        <strain evidence="2">SYSU GA230002</strain>
    </source>
</reference>
<dbReference type="PANTHER" id="PTHR13707:SF60">
    <property type="entry name" value="ACETATE COA-TRANSFERASE SUBUNIT ALPHA"/>
    <property type="match status" value="1"/>
</dbReference>
<dbReference type="InterPro" id="IPR012792">
    <property type="entry name" value="3-oxoacid_CoA-transf_A"/>
</dbReference>
<keyword evidence="1 2" id="KW-0808">Transferase</keyword>